<feature type="chain" id="PRO_5002236727" description="Hydrophobin" evidence="1">
    <location>
        <begin position="20"/>
        <end position="94"/>
    </location>
</feature>
<dbReference type="AlphaFoldDB" id="A0A0D1Y4U1"/>
<dbReference type="EMBL" id="KN846954">
    <property type="protein sequence ID" value="KIV77852.1"/>
    <property type="molecule type" value="Genomic_DNA"/>
</dbReference>
<organism evidence="2 3">
    <name type="scientific">Exophiala sideris</name>
    <dbReference type="NCBI Taxonomy" id="1016849"/>
    <lineage>
        <taxon>Eukaryota</taxon>
        <taxon>Fungi</taxon>
        <taxon>Dikarya</taxon>
        <taxon>Ascomycota</taxon>
        <taxon>Pezizomycotina</taxon>
        <taxon>Eurotiomycetes</taxon>
        <taxon>Chaetothyriomycetidae</taxon>
        <taxon>Chaetothyriales</taxon>
        <taxon>Herpotrichiellaceae</taxon>
        <taxon>Exophiala</taxon>
    </lineage>
</organism>
<proteinExistence type="predicted"/>
<protein>
    <recommendedName>
        <fullName evidence="4">Hydrophobin</fullName>
    </recommendedName>
</protein>
<reference evidence="2 3" key="1">
    <citation type="submission" date="2015-01" db="EMBL/GenBank/DDBJ databases">
        <title>The Genome Sequence of Exophiala sideris CBS121828.</title>
        <authorList>
            <consortium name="The Broad Institute Genomics Platform"/>
            <person name="Cuomo C."/>
            <person name="de Hoog S."/>
            <person name="Gorbushina A."/>
            <person name="Stielow B."/>
            <person name="Teixiera M."/>
            <person name="Abouelleil A."/>
            <person name="Chapman S.B."/>
            <person name="Priest M."/>
            <person name="Young S.K."/>
            <person name="Wortman J."/>
            <person name="Nusbaum C."/>
            <person name="Birren B."/>
        </authorList>
    </citation>
    <scope>NUCLEOTIDE SEQUENCE [LARGE SCALE GENOMIC DNA]</scope>
    <source>
        <strain evidence="2 3">CBS 121828</strain>
    </source>
</reference>
<evidence type="ECO:0000256" key="1">
    <source>
        <dbReference type="SAM" id="SignalP"/>
    </source>
</evidence>
<dbReference type="HOGENOM" id="CLU_165617_0_0_1"/>
<evidence type="ECO:0000313" key="2">
    <source>
        <dbReference type="EMBL" id="KIV77852.1"/>
    </source>
</evidence>
<accession>A0A0D1Y4U1</accession>
<evidence type="ECO:0000313" key="3">
    <source>
        <dbReference type="Proteomes" id="UP000053599"/>
    </source>
</evidence>
<name>A0A0D1Y4U1_9EURO</name>
<keyword evidence="1" id="KW-0732">Signal</keyword>
<feature type="signal peptide" evidence="1">
    <location>
        <begin position="1"/>
        <end position="19"/>
    </location>
</feature>
<sequence>MHFAKYFTLAAFVATGALAAPGKPPKPSAPSTPSNSNINTCANGAEPYCCNTDDSGQYTTCEVLASDNTCSATTVCCNAQESTQVCLGSAQILS</sequence>
<gene>
    <name evidence="2" type="ORF">PV11_09631</name>
</gene>
<dbReference type="OrthoDB" id="5031571at2759"/>
<dbReference type="STRING" id="1016849.A0A0D1Y4U1"/>
<evidence type="ECO:0008006" key="4">
    <source>
        <dbReference type="Google" id="ProtNLM"/>
    </source>
</evidence>
<dbReference type="Proteomes" id="UP000053599">
    <property type="component" value="Unassembled WGS sequence"/>
</dbReference>